<protein>
    <submittedName>
        <fullName evidence="6">Cytochrome P450</fullName>
    </submittedName>
</protein>
<dbReference type="GO" id="GO:0008395">
    <property type="term" value="F:steroid hydroxylase activity"/>
    <property type="evidence" value="ECO:0007669"/>
    <property type="project" value="TreeGrafter"/>
</dbReference>
<keyword evidence="5" id="KW-0472">Membrane</keyword>
<dbReference type="Pfam" id="PF00067">
    <property type="entry name" value="p450"/>
    <property type="match status" value="1"/>
</dbReference>
<comment type="similarity">
    <text evidence="1">Belongs to the cytochrome P450 family.</text>
</comment>
<proteinExistence type="inferred from homology"/>
<evidence type="ECO:0000313" key="7">
    <source>
        <dbReference type="Proteomes" id="UP000244855"/>
    </source>
</evidence>
<dbReference type="GO" id="GO:0020037">
    <property type="term" value="F:heme binding"/>
    <property type="evidence" value="ECO:0007669"/>
    <property type="project" value="InterPro"/>
</dbReference>
<keyword evidence="5" id="KW-0812">Transmembrane</keyword>
<dbReference type="GO" id="GO:0005506">
    <property type="term" value="F:iron ion binding"/>
    <property type="evidence" value="ECO:0007669"/>
    <property type="project" value="InterPro"/>
</dbReference>
<evidence type="ECO:0000256" key="1">
    <source>
        <dbReference type="ARBA" id="ARBA00010617"/>
    </source>
</evidence>
<name>A0A2V1DIJ6_9PLEO</name>
<feature type="transmembrane region" description="Helical" evidence="5">
    <location>
        <begin position="17"/>
        <end position="41"/>
    </location>
</feature>
<evidence type="ECO:0000313" key="6">
    <source>
        <dbReference type="EMBL" id="PVH97765.1"/>
    </source>
</evidence>
<dbReference type="InterPro" id="IPR001128">
    <property type="entry name" value="Cyt_P450"/>
</dbReference>
<sequence length="550" mass="62471">MALTYEALAGYAKGHSILAYTLGASLSISAVYYVVTLAFFANASSEKGHQKHPPVIPHFFPLIGNIPWQYFWSPIDFFKSSYYAHLQHPVRIRIFTKDFYIIQGRPNVVAYLAQTSTSNTIFNASFLRQACAMPERAIERLGSESEETPTYFKRKYLAAAPLYAWSSSVIHRYLGGRSAFQLSGRFEDNLRDRFREHQASVAPEGIMLSNFRDFFSDDVTAALLDAMCGKGLLERNPSFTRAFGVYCDSLPTFMKQVPRFLAPQAYSAREEVLRAVADWQTWASENYDKSTPGLNEDGDDPFWGSIFFRERYSTFVQDMGFEPRDMASMELGFLFGASANVTTNTYWCAIDIYKNKALLEDIRKEVQACRIEGKDDLHFDMHKLMQQPLLQAVFAESLRLRCHNMFIRKTTETVNILEWIIPKDRFAIAWSTPGHMDSRVWSDANDTHPVDVFWPGRFLKNTGPSESLQFSLPEKEGSWLPFGSGANICPGRHFAKIHCVVTLAMMVETFDCDILGESQFLKLDLSKFGMGVLSPSGDVAARISRRRSKD</sequence>
<evidence type="ECO:0000256" key="4">
    <source>
        <dbReference type="ARBA" id="ARBA00023004"/>
    </source>
</evidence>
<dbReference type="InterPro" id="IPR050529">
    <property type="entry name" value="CYP450_sterol_14alpha_dmase"/>
</dbReference>
<dbReference type="EMBL" id="KZ805428">
    <property type="protein sequence ID" value="PVH97765.1"/>
    <property type="molecule type" value="Genomic_DNA"/>
</dbReference>
<keyword evidence="4" id="KW-0408">Iron</keyword>
<keyword evidence="3" id="KW-0479">Metal-binding</keyword>
<dbReference type="PANTHER" id="PTHR24304">
    <property type="entry name" value="CYTOCHROME P450 FAMILY 7"/>
    <property type="match status" value="1"/>
</dbReference>
<keyword evidence="5" id="KW-1133">Transmembrane helix</keyword>
<evidence type="ECO:0000256" key="3">
    <source>
        <dbReference type="ARBA" id="ARBA00022723"/>
    </source>
</evidence>
<dbReference type="OrthoDB" id="3366823at2759"/>
<dbReference type="GO" id="GO:0016705">
    <property type="term" value="F:oxidoreductase activity, acting on paired donors, with incorporation or reduction of molecular oxygen"/>
    <property type="evidence" value="ECO:0007669"/>
    <property type="project" value="InterPro"/>
</dbReference>
<dbReference type="STRING" id="97972.A0A2V1DIJ6"/>
<dbReference type="AlphaFoldDB" id="A0A2V1DIJ6"/>
<reference evidence="6 7" key="1">
    <citation type="journal article" date="2018" name="Sci. Rep.">
        <title>Comparative genomics provides insights into the lifestyle and reveals functional heterogeneity of dark septate endophytic fungi.</title>
        <authorList>
            <person name="Knapp D.G."/>
            <person name="Nemeth J.B."/>
            <person name="Barry K."/>
            <person name="Hainaut M."/>
            <person name="Henrissat B."/>
            <person name="Johnson J."/>
            <person name="Kuo A."/>
            <person name="Lim J.H.P."/>
            <person name="Lipzen A."/>
            <person name="Nolan M."/>
            <person name="Ohm R.A."/>
            <person name="Tamas L."/>
            <person name="Grigoriev I.V."/>
            <person name="Spatafora J.W."/>
            <person name="Nagy L.G."/>
            <person name="Kovacs G.M."/>
        </authorList>
    </citation>
    <scope>NUCLEOTIDE SEQUENCE [LARGE SCALE GENOMIC DNA]</scope>
    <source>
        <strain evidence="6 7">DSE2036</strain>
    </source>
</reference>
<evidence type="ECO:0000256" key="2">
    <source>
        <dbReference type="ARBA" id="ARBA00022617"/>
    </source>
</evidence>
<dbReference type="Proteomes" id="UP000244855">
    <property type="component" value="Unassembled WGS sequence"/>
</dbReference>
<dbReference type="PANTHER" id="PTHR24304:SF2">
    <property type="entry name" value="24-HYDROXYCHOLESTEROL 7-ALPHA-HYDROXYLASE"/>
    <property type="match status" value="1"/>
</dbReference>
<gene>
    <name evidence="6" type="ORF">DM02DRAFT_683827</name>
</gene>
<evidence type="ECO:0000256" key="5">
    <source>
        <dbReference type="SAM" id="Phobius"/>
    </source>
</evidence>
<dbReference type="SUPFAM" id="SSF48264">
    <property type="entry name" value="Cytochrome P450"/>
    <property type="match status" value="1"/>
</dbReference>
<dbReference type="InterPro" id="IPR036396">
    <property type="entry name" value="Cyt_P450_sf"/>
</dbReference>
<organism evidence="6 7">
    <name type="scientific">Periconia macrospinosa</name>
    <dbReference type="NCBI Taxonomy" id="97972"/>
    <lineage>
        <taxon>Eukaryota</taxon>
        <taxon>Fungi</taxon>
        <taxon>Dikarya</taxon>
        <taxon>Ascomycota</taxon>
        <taxon>Pezizomycotina</taxon>
        <taxon>Dothideomycetes</taxon>
        <taxon>Pleosporomycetidae</taxon>
        <taxon>Pleosporales</taxon>
        <taxon>Massarineae</taxon>
        <taxon>Periconiaceae</taxon>
        <taxon>Periconia</taxon>
    </lineage>
</organism>
<keyword evidence="2" id="KW-0349">Heme</keyword>
<accession>A0A2V1DIJ6</accession>
<dbReference type="Gene3D" id="1.10.630.10">
    <property type="entry name" value="Cytochrome P450"/>
    <property type="match status" value="1"/>
</dbReference>
<keyword evidence="7" id="KW-1185">Reference proteome</keyword>